<dbReference type="SUPFAM" id="SSF48452">
    <property type="entry name" value="TPR-like"/>
    <property type="match status" value="1"/>
</dbReference>
<protein>
    <recommendedName>
        <fullName evidence="6">Thioredoxin</fullName>
    </recommendedName>
</protein>
<keyword evidence="4" id="KW-1015">Disulfide bond</keyword>
<dbReference type="FunFam" id="3.40.30.10:FF:000001">
    <property type="entry name" value="Thioredoxin"/>
    <property type="match status" value="1"/>
</dbReference>
<dbReference type="KEGG" id="pmx:PERMA_1247"/>
<dbReference type="InterPro" id="IPR036249">
    <property type="entry name" value="Thioredoxin-like_sf"/>
</dbReference>
<dbReference type="Gene3D" id="3.40.30.10">
    <property type="entry name" value="Glutaredoxin"/>
    <property type="match status" value="1"/>
</dbReference>
<dbReference type="GO" id="GO:0015035">
    <property type="term" value="F:protein-disulfide reductase activity"/>
    <property type="evidence" value="ECO:0007669"/>
    <property type="project" value="UniProtKB-UniRule"/>
</dbReference>
<dbReference type="AlphaFoldDB" id="C0QQS4"/>
<dbReference type="PANTHER" id="PTHR45663">
    <property type="entry name" value="GEO12009P1"/>
    <property type="match status" value="1"/>
</dbReference>
<evidence type="ECO:0000256" key="3">
    <source>
        <dbReference type="ARBA" id="ARBA00022982"/>
    </source>
</evidence>
<dbReference type="InterPro" id="IPR019734">
    <property type="entry name" value="TPR_rpt"/>
</dbReference>
<dbReference type="OrthoDB" id="9790390at2"/>
<accession>C0QQS4</accession>
<comment type="similarity">
    <text evidence="1">Belongs to the thioredoxin family.</text>
</comment>
<keyword evidence="7" id="KW-0802">TPR repeat</keyword>
<sequence>MGYSIDVTDENFEKLVIEKSYEKPVVVDFWAPWCGPCQMLKPVLEKLSKEYDFILAKVNTDENSMTANQFGVSGIPDVRIFIDGKEVDRFVGALPEPKIREILSKHMKSEIDRYLEEAYMEYMAGNLEEAEKIYEKLMREHPENKKIILEAAKFYIKENKLDEAERLLSEIKEYEKEYFPKAQALKELITFKNWCENLTAENELDRLLKEGACSAIHEDYKTALEKFLKIVQIDKKYRDEAGRKAMVAIFNILGESDPLTREYRKKLAMWLY</sequence>
<evidence type="ECO:0000256" key="7">
    <source>
        <dbReference type="PROSITE-ProRule" id="PRU00339"/>
    </source>
</evidence>
<keyword evidence="2" id="KW-0813">Transport</keyword>
<dbReference type="PROSITE" id="PS51352">
    <property type="entry name" value="THIOREDOXIN_2"/>
    <property type="match status" value="1"/>
</dbReference>
<dbReference type="PROSITE" id="PS50005">
    <property type="entry name" value="TPR"/>
    <property type="match status" value="1"/>
</dbReference>
<dbReference type="Proteomes" id="UP000001366">
    <property type="component" value="Chromosome"/>
</dbReference>
<feature type="domain" description="Thioredoxin" evidence="9">
    <location>
        <begin position="1"/>
        <end position="108"/>
    </location>
</feature>
<dbReference type="EMBL" id="CP001230">
    <property type="protein sequence ID" value="ACO04782.1"/>
    <property type="molecule type" value="Genomic_DNA"/>
</dbReference>
<feature type="repeat" description="TPR" evidence="7">
    <location>
        <begin position="111"/>
        <end position="144"/>
    </location>
</feature>
<evidence type="ECO:0000256" key="4">
    <source>
        <dbReference type="ARBA" id="ARBA00023157"/>
    </source>
</evidence>
<keyword evidence="11" id="KW-1185">Reference proteome</keyword>
<evidence type="ECO:0000256" key="6">
    <source>
        <dbReference type="NCBIfam" id="TIGR01068"/>
    </source>
</evidence>
<evidence type="ECO:0000256" key="8">
    <source>
        <dbReference type="SAM" id="Coils"/>
    </source>
</evidence>
<evidence type="ECO:0000313" key="10">
    <source>
        <dbReference type="EMBL" id="ACO04782.1"/>
    </source>
</evidence>
<dbReference type="Pfam" id="PF14559">
    <property type="entry name" value="TPR_19"/>
    <property type="match status" value="1"/>
</dbReference>
<keyword evidence="8" id="KW-0175">Coiled coil</keyword>
<organism evidence="10 11">
    <name type="scientific">Persephonella marina (strain DSM 14350 / EX-H1)</name>
    <dbReference type="NCBI Taxonomy" id="123214"/>
    <lineage>
        <taxon>Bacteria</taxon>
        <taxon>Pseudomonadati</taxon>
        <taxon>Aquificota</taxon>
        <taxon>Aquificia</taxon>
        <taxon>Aquificales</taxon>
        <taxon>Hydrogenothermaceae</taxon>
        <taxon>Persephonella</taxon>
    </lineage>
</organism>
<gene>
    <name evidence="10" type="ordered locus">PERMA_1247</name>
</gene>
<dbReference type="RefSeq" id="WP_015898886.1">
    <property type="nucleotide sequence ID" value="NC_012440.1"/>
</dbReference>
<dbReference type="PANTHER" id="PTHR45663:SF11">
    <property type="entry name" value="GEO12009P1"/>
    <property type="match status" value="1"/>
</dbReference>
<dbReference type="InterPro" id="IPR005746">
    <property type="entry name" value="Thioredoxin"/>
</dbReference>
<evidence type="ECO:0000313" key="11">
    <source>
        <dbReference type="Proteomes" id="UP000001366"/>
    </source>
</evidence>
<dbReference type="InterPro" id="IPR013766">
    <property type="entry name" value="Thioredoxin_domain"/>
</dbReference>
<evidence type="ECO:0000256" key="5">
    <source>
        <dbReference type="ARBA" id="ARBA00023284"/>
    </source>
</evidence>
<feature type="coiled-coil region" evidence="8">
    <location>
        <begin position="120"/>
        <end position="177"/>
    </location>
</feature>
<dbReference type="Gene3D" id="1.25.40.10">
    <property type="entry name" value="Tetratricopeptide repeat domain"/>
    <property type="match status" value="2"/>
</dbReference>
<dbReference type="Pfam" id="PF00085">
    <property type="entry name" value="Thioredoxin"/>
    <property type="match status" value="1"/>
</dbReference>
<dbReference type="InterPro" id="IPR017937">
    <property type="entry name" value="Thioredoxin_CS"/>
</dbReference>
<dbReference type="HOGENOM" id="CLU_046120_1_1_0"/>
<keyword evidence="3" id="KW-0249">Electron transport</keyword>
<dbReference type="PROSITE" id="PS00194">
    <property type="entry name" value="THIOREDOXIN_1"/>
    <property type="match status" value="1"/>
</dbReference>
<evidence type="ECO:0000256" key="1">
    <source>
        <dbReference type="ARBA" id="ARBA00008987"/>
    </source>
</evidence>
<evidence type="ECO:0000259" key="9">
    <source>
        <dbReference type="PROSITE" id="PS51352"/>
    </source>
</evidence>
<dbReference type="InterPro" id="IPR011990">
    <property type="entry name" value="TPR-like_helical_dom_sf"/>
</dbReference>
<keyword evidence="5" id="KW-0676">Redox-active center</keyword>
<dbReference type="GO" id="GO:0005829">
    <property type="term" value="C:cytosol"/>
    <property type="evidence" value="ECO:0007669"/>
    <property type="project" value="TreeGrafter"/>
</dbReference>
<dbReference type="PaxDb" id="123214-PERMA_1247"/>
<dbReference type="STRING" id="123214.PERMA_1247"/>
<dbReference type="eggNOG" id="COG3118">
    <property type="taxonomic scope" value="Bacteria"/>
</dbReference>
<dbReference type="GO" id="GO:0006950">
    <property type="term" value="P:response to stress"/>
    <property type="evidence" value="ECO:0007669"/>
    <property type="project" value="UniProtKB-ARBA"/>
</dbReference>
<evidence type="ECO:0000256" key="2">
    <source>
        <dbReference type="ARBA" id="ARBA00022448"/>
    </source>
</evidence>
<reference evidence="10 11" key="1">
    <citation type="journal article" date="2009" name="J. Bacteriol.">
        <title>Complete and draft genome sequences of six members of the Aquificales.</title>
        <authorList>
            <person name="Reysenbach A.L."/>
            <person name="Hamamura N."/>
            <person name="Podar M."/>
            <person name="Griffiths E."/>
            <person name="Ferreira S."/>
            <person name="Hochstein R."/>
            <person name="Heidelberg J."/>
            <person name="Johnson J."/>
            <person name="Mead D."/>
            <person name="Pohorille A."/>
            <person name="Sarmiento M."/>
            <person name="Schweighofer K."/>
            <person name="Seshadri R."/>
            <person name="Voytek M.A."/>
        </authorList>
    </citation>
    <scope>NUCLEOTIDE SEQUENCE [LARGE SCALE GENOMIC DNA]</scope>
    <source>
        <strain evidence="11">DSM 14350 / EX-H1</strain>
    </source>
</reference>
<name>C0QQS4_PERMH</name>
<dbReference type="GO" id="GO:0045454">
    <property type="term" value="P:cell redox homeostasis"/>
    <property type="evidence" value="ECO:0007669"/>
    <property type="project" value="TreeGrafter"/>
</dbReference>
<dbReference type="NCBIfam" id="TIGR01068">
    <property type="entry name" value="thioredoxin"/>
    <property type="match status" value="1"/>
</dbReference>
<dbReference type="SUPFAM" id="SSF52833">
    <property type="entry name" value="Thioredoxin-like"/>
    <property type="match status" value="1"/>
</dbReference>
<dbReference type="CDD" id="cd02947">
    <property type="entry name" value="TRX_family"/>
    <property type="match status" value="1"/>
</dbReference>
<proteinExistence type="inferred from homology"/>
<dbReference type="PRINTS" id="PR00421">
    <property type="entry name" value="THIOREDOXIN"/>
</dbReference>
<dbReference type="Pfam" id="PF14561">
    <property type="entry name" value="TPR_20"/>
    <property type="match status" value="1"/>
</dbReference>